<evidence type="ECO:0000256" key="2">
    <source>
        <dbReference type="ARBA" id="ARBA00022679"/>
    </source>
</evidence>
<evidence type="ECO:0000256" key="1">
    <source>
        <dbReference type="ARBA" id="ARBA00005771"/>
    </source>
</evidence>
<dbReference type="EMBL" id="JBHTJG010000005">
    <property type="protein sequence ID" value="MFD0946951.1"/>
    <property type="molecule type" value="Genomic_DNA"/>
</dbReference>
<name>A0ABW3H660_9SPHN</name>
<accession>A0ABW3H660</accession>
<proteinExistence type="inferred from homology"/>
<gene>
    <name evidence="4" type="ORF">ACFQ1E_11430</name>
</gene>
<dbReference type="InterPro" id="IPR000863">
    <property type="entry name" value="Sulfotransferase_dom"/>
</dbReference>
<dbReference type="SUPFAM" id="SSF52540">
    <property type="entry name" value="P-loop containing nucleoside triphosphate hydrolases"/>
    <property type="match status" value="1"/>
</dbReference>
<protein>
    <submittedName>
        <fullName evidence="4">Sulfotransferase domain-containing protein</fullName>
    </submittedName>
</protein>
<dbReference type="RefSeq" id="WP_264944746.1">
    <property type="nucleotide sequence ID" value="NZ_JAPDRA010000005.1"/>
</dbReference>
<dbReference type="Pfam" id="PF00685">
    <property type="entry name" value="Sulfotransfer_1"/>
    <property type="match status" value="1"/>
</dbReference>
<dbReference type="InterPro" id="IPR027417">
    <property type="entry name" value="P-loop_NTPase"/>
</dbReference>
<dbReference type="Gene3D" id="3.40.50.300">
    <property type="entry name" value="P-loop containing nucleotide triphosphate hydrolases"/>
    <property type="match status" value="1"/>
</dbReference>
<comment type="caution">
    <text evidence="4">The sequence shown here is derived from an EMBL/GenBank/DDBJ whole genome shotgun (WGS) entry which is preliminary data.</text>
</comment>
<evidence type="ECO:0000259" key="3">
    <source>
        <dbReference type="Pfam" id="PF00685"/>
    </source>
</evidence>
<evidence type="ECO:0000313" key="4">
    <source>
        <dbReference type="EMBL" id="MFD0946951.1"/>
    </source>
</evidence>
<dbReference type="Proteomes" id="UP001596977">
    <property type="component" value="Unassembled WGS sequence"/>
</dbReference>
<keyword evidence="5" id="KW-1185">Reference proteome</keyword>
<feature type="domain" description="Sulfotransferase" evidence="3">
    <location>
        <begin position="111"/>
        <end position="273"/>
    </location>
</feature>
<reference evidence="5" key="1">
    <citation type="journal article" date="2019" name="Int. J. Syst. Evol. Microbiol.">
        <title>The Global Catalogue of Microorganisms (GCM) 10K type strain sequencing project: providing services to taxonomists for standard genome sequencing and annotation.</title>
        <authorList>
            <consortium name="The Broad Institute Genomics Platform"/>
            <consortium name="The Broad Institute Genome Sequencing Center for Infectious Disease"/>
            <person name="Wu L."/>
            <person name="Ma J."/>
        </authorList>
    </citation>
    <scope>NUCLEOTIDE SEQUENCE [LARGE SCALE GENOMIC DNA]</scope>
    <source>
        <strain evidence="5">CCUG 62982</strain>
    </source>
</reference>
<dbReference type="PANTHER" id="PTHR11783">
    <property type="entry name" value="SULFOTRANSFERASE SULT"/>
    <property type="match status" value="1"/>
</dbReference>
<keyword evidence="2" id="KW-0808">Transferase</keyword>
<sequence length="292" mass="31931">MTSIVWLASYPKSGSTWIRAFLTAYGGPPGSGPDLDRLIGGELVNSRALFDEVTGLNSADLSEAEIDRARPGYHLRVAAEIDPPCWVKVHNAFGINDRGQPIFPGGAGRGVVHIVRNPLDVAVSFAHHQCWEVDRIIDHMADPHAAMDRPRTGVTAMLPQRLDTWSGHAASWRAQTEMPVLQVRYEDMIADPHGQFDRILRFAGVAVDAAQLEHAIRHTGFSALQAREARSGFAEKALAGAPFFRRGIADGWRDSLLRAQALRIVASHRAMMARLGYLDAVLAFLDEGTTPA</sequence>
<comment type="similarity">
    <text evidence="1">Belongs to the sulfotransferase 1 family.</text>
</comment>
<organism evidence="4 5">
    <name type="scientific">Sphingomonas canadensis</name>
    <dbReference type="NCBI Taxonomy" id="1219257"/>
    <lineage>
        <taxon>Bacteria</taxon>
        <taxon>Pseudomonadati</taxon>
        <taxon>Pseudomonadota</taxon>
        <taxon>Alphaproteobacteria</taxon>
        <taxon>Sphingomonadales</taxon>
        <taxon>Sphingomonadaceae</taxon>
        <taxon>Sphingomonas</taxon>
    </lineage>
</organism>
<evidence type="ECO:0000313" key="5">
    <source>
        <dbReference type="Proteomes" id="UP001596977"/>
    </source>
</evidence>